<dbReference type="PANTHER" id="PTHR15012:SF33">
    <property type="entry name" value="PROTEIN SHROOM3"/>
    <property type="match status" value="1"/>
</dbReference>
<gene>
    <name evidence="8" type="primary">SHROOM3_1</name>
    <name evidence="8" type="ORF">EYF80_051435</name>
</gene>
<dbReference type="InterPro" id="IPR027685">
    <property type="entry name" value="Shroom_fam"/>
</dbReference>
<dbReference type="GO" id="GO:0030864">
    <property type="term" value="C:cortical actin cytoskeleton"/>
    <property type="evidence" value="ECO:0007669"/>
    <property type="project" value="TreeGrafter"/>
</dbReference>
<feature type="compositionally biased region" description="Basic and acidic residues" evidence="6">
    <location>
        <begin position="111"/>
        <end position="126"/>
    </location>
</feature>
<dbReference type="Proteomes" id="UP000314294">
    <property type="component" value="Unassembled WGS sequence"/>
</dbReference>
<feature type="domain" description="ASD2" evidence="7">
    <location>
        <begin position="357"/>
        <end position="637"/>
    </location>
</feature>
<keyword evidence="5" id="KW-0175">Coiled coil</keyword>
<feature type="compositionally biased region" description="Polar residues" evidence="6">
    <location>
        <begin position="172"/>
        <end position="189"/>
    </location>
</feature>
<dbReference type="AlphaFoldDB" id="A0A4Z2FCA1"/>
<dbReference type="EMBL" id="SRLO01001374">
    <property type="protein sequence ID" value="TNN38394.1"/>
    <property type="molecule type" value="Genomic_DNA"/>
</dbReference>
<feature type="compositionally biased region" description="Basic and acidic residues" evidence="6">
    <location>
        <begin position="134"/>
        <end position="145"/>
    </location>
</feature>
<evidence type="ECO:0000256" key="4">
    <source>
        <dbReference type="ARBA" id="ARBA00023212"/>
    </source>
</evidence>
<feature type="region of interest" description="Disordered" evidence="6">
    <location>
        <begin position="10"/>
        <end position="78"/>
    </location>
</feature>
<dbReference type="PROSITE" id="PS51307">
    <property type="entry name" value="ASD2"/>
    <property type="match status" value="1"/>
</dbReference>
<dbReference type="InterPro" id="IPR014799">
    <property type="entry name" value="ASD2_dom"/>
</dbReference>
<evidence type="ECO:0000256" key="1">
    <source>
        <dbReference type="ARBA" id="ARBA00004245"/>
    </source>
</evidence>
<dbReference type="OrthoDB" id="10063560at2759"/>
<evidence type="ECO:0000256" key="6">
    <source>
        <dbReference type="SAM" id="MobiDB-lite"/>
    </source>
</evidence>
<feature type="compositionally biased region" description="Pro residues" evidence="6">
    <location>
        <begin position="240"/>
        <end position="259"/>
    </location>
</feature>
<feature type="compositionally biased region" description="Pro residues" evidence="6">
    <location>
        <begin position="659"/>
        <end position="684"/>
    </location>
</feature>
<feature type="compositionally biased region" description="Basic and acidic residues" evidence="6">
    <location>
        <begin position="39"/>
        <end position="51"/>
    </location>
</feature>
<proteinExistence type="inferred from homology"/>
<evidence type="ECO:0000313" key="8">
    <source>
        <dbReference type="EMBL" id="TNN38394.1"/>
    </source>
</evidence>
<dbReference type="GO" id="GO:0007015">
    <property type="term" value="P:actin filament organization"/>
    <property type="evidence" value="ECO:0007669"/>
    <property type="project" value="TreeGrafter"/>
</dbReference>
<feature type="region of interest" description="Disordered" evidence="6">
    <location>
        <begin position="416"/>
        <end position="458"/>
    </location>
</feature>
<dbReference type="Gene3D" id="6.10.250.3120">
    <property type="match status" value="1"/>
</dbReference>
<evidence type="ECO:0000313" key="9">
    <source>
        <dbReference type="Proteomes" id="UP000314294"/>
    </source>
</evidence>
<dbReference type="PANTHER" id="PTHR15012">
    <property type="entry name" value="APICAL PROTEIN/SHROOM-RELATED"/>
    <property type="match status" value="1"/>
</dbReference>
<comment type="caution">
    <text evidence="8">The sequence shown here is derived from an EMBL/GenBank/DDBJ whole genome shotgun (WGS) entry which is preliminary data.</text>
</comment>
<protein>
    <submittedName>
        <fullName evidence="8">Protein Shroom3</fullName>
    </submittedName>
</protein>
<dbReference type="Pfam" id="PF08687">
    <property type="entry name" value="ASD2"/>
    <property type="match status" value="1"/>
</dbReference>
<dbReference type="GO" id="GO:0043296">
    <property type="term" value="C:apical junction complex"/>
    <property type="evidence" value="ECO:0007669"/>
    <property type="project" value="TreeGrafter"/>
</dbReference>
<keyword evidence="9" id="KW-1185">Reference proteome</keyword>
<feature type="coiled-coil region" evidence="5">
    <location>
        <begin position="462"/>
        <end position="506"/>
    </location>
</feature>
<evidence type="ECO:0000256" key="5">
    <source>
        <dbReference type="SAM" id="Coils"/>
    </source>
</evidence>
<organism evidence="8 9">
    <name type="scientific">Liparis tanakae</name>
    <name type="common">Tanaka's snailfish</name>
    <dbReference type="NCBI Taxonomy" id="230148"/>
    <lineage>
        <taxon>Eukaryota</taxon>
        <taxon>Metazoa</taxon>
        <taxon>Chordata</taxon>
        <taxon>Craniata</taxon>
        <taxon>Vertebrata</taxon>
        <taxon>Euteleostomi</taxon>
        <taxon>Actinopterygii</taxon>
        <taxon>Neopterygii</taxon>
        <taxon>Teleostei</taxon>
        <taxon>Neoteleostei</taxon>
        <taxon>Acanthomorphata</taxon>
        <taxon>Eupercaria</taxon>
        <taxon>Perciformes</taxon>
        <taxon>Cottioidei</taxon>
        <taxon>Cottales</taxon>
        <taxon>Liparidae</taxon>
        <taxon>Liparis</taxon>
    </lineage>
</organism>
<feature type="compositionally biased region" description="Low complexity" evidence="6">
    <location>
        <begin position="286"/>
        <end position="303"/>
    </location>
</feature>
<feature type="compositionally biased region" description="Acidic residues" evidence="6">
    <location>
        <begin position="444"/>
        <end position="453"/>
    </location>
</feature>
<feature type="region of interest" description="Disordered" evidence="6">
    <location>
        <begin position="235"/>
        <end position="303"/>
    </location>
</feature>
<name>A0A4Z2FCA1_9TELE</name>
<feature type="region of interest" description="Disordered" evidence="6">
    <location>
        <begin position="92"/>
        <end position="189"/>
    </location>
</feature>
<feature type="region of interest" description="Disordered" evidence="6">
    <location>
        <begin position="640"/>
        <end position="714"/>
    </location>
</feature>
<dbReference type="GO" id="GO:0005912">
    <property type="term" value="C:adherens junction"/>
    <property type="evidence" value="ECO:0007669"/>
    <property type="project" value="TreeGrafter"/>
</dbReference>
<reference evidence="8 9" key="1">
    <citation type="submission" date="2019-03" db="EMBL/GenBank/DDBJ databases">
        <title>First draft genome of Liparis tanakae, snailfish: a comprehensive survey of snailfish specific genes.</title>
        <authorList>
            <person name="Kim W."/>
            <person name="Song I."/>
            <person name="Jeong J.-H."/>
            <person name="Kim D."/>
            <person name="Kim S."/>
            <person name="Ryu S."/>
            <person name="Song J.Y."/>
            <person name="Lee S.K."/>
        </authorList>
    </citation>
    <scope>NUCLEOTIDE SEQUENCE [LARGE SCALE GENOMIC DNA]</scope>
    <source>
        <tissue evidence="8">Muscle</tissue>
    </source>
</reference>
<comment type="subcellular location">
    <subcellularLocation>
        <location evidence="1">Cytoplasm</location>
        <location evidence="1">Cytoskeleton</location>
    </subcellularLocation>
</comment>
<accession>A0A4Z2FCA1</accession>
<evidence type="ECO:0000256" key="3">
    <source>
        <dbReference type="ARBA" id="ARBA00022490"/>
    </source>
</evidence>
<sequence>MFGVFVSEAGHRPLVAEDSLEPFQPAGPSGPGLVYTPVTRRERPRPSERQRALSTSTLAASVGLPCPLSPPGGSTGWHAAERLSQANLDAITFPGTPRPGTGDGVGGNTAGHDEALVTDRPTRSRVSEPISPEDLAKHPSRERASSLDVLKLVLPEPPAQCQRASPPGRQAGGSTAASPRPSSHPSIPQHLSSLRISESSLFVSVDQPLDCCVGLSLEDYDEVFLQSPLPIQETSILEDFPPPPSPPASPPLPLPSPPPRESEQEVAVGSPSAEVSTPSNKRATLHSPPTSPSDVHPSPVPVLLPSMKSQLSTIASISTSTTTIASISTSTTTIASITTSTTTIASITIPTTTKDTLGLEYQPLPKREKTPEELRVEALARQLVLQDSSLLPLLETWGSKSTVELMEEIFPNSRLVGQSPRQRRGSRPFEYRIQDGVGDPDQSPADEEEEEEDLRPRKAALSEALRRSVAALRREKEALSEEQRGHQELEARLQRLVQERLRSSERDKYNGAMGDLERIVNLLLSLCSRRSRILRSLVALEREEPTTEDPAAERESLLLKRSLLLGQTEDARELKENLDRRLLAVHAILSGYLAEPQLRDYRRLVAATPALLIRRRRVDDLIRQGEEQLAGLAESLAREPAEARGRSRACPYSSSGPAHCPPLGPPSLSPGPAHCPPLGPPSLSPGPAHCPSLGPPSLSPGPAHLVKSTAVTSL</sequence>
<dbReference type="GO" id="GO:0051015">
    <property type="term" value="F:actin filament binding"/>
    <property type="evidence" value="ECO:0007669"/>
    <property type="project" value="InterPro"/>
</dbReference>
<evidence type="ECO:0000259" key="7">
    <source>
        <dbReference type="PROSITE" id="PS51307"/>
    </source>
</evidence>
<keyword evidence="3" id="KW-0963">Cytoplasm</keyword>
<dbReference type="GO" id="GO:0016324">
    <property type="term" value="C:apical plasma membrane"/>
    <property type="evidence" value="ECO:0007669"/>
    <property type="project" value="TreeGrafter"/>
</dbReference>
<keyword evidence="4" id="KW-0206">Cytoskeleton</keyword>
<comment type="similarity">
    <text evidence="2">Belongs to the shroom family.</text>
</comment>
<feature type="compositionally biased region" description="Polar residues" evidence="6">
    <location>
        <begin position="273"/>
        <end position="282"/>
    </location>
</feature>
<evidence type="ECO:0000256" key="2">
    <source>
        <dbReference type="ARBA" id="ARBA00006469"/>
    </source>
</evidence>